<accession>A0ABQ5KW69</accession>
<feature type="compositionally biased region" description="Basic and acidic residues" evidence="2">
    <location>
        <begin position="833"/>
        <end position="848"/>
    </location>
</feature>
<sequence>MEQTIDELKEIQYTITSQLLTTQEEVTRRKERESELESTNTALLIKLEEASGVIEELKKTVEDEKLARQQLEEQQLKLNSEIDMEMAQLQESISEETTVLRSQVDKLREDNSKLHEEISFAIAEKERTEKALNDTITLLRGELADAHRESRVDLRRKDATMRAELERTVTEKEDRIRSLQSKLERAREKVADRESSLRDAEDQLAERQQSLLTVRETLASLEGDVQAQTSNLTRLQSRHEEIMDNVREFTSSLSSSASSLHRLTERVILDSGSQLESGLKRMKSEHEAQERLVLEASTRARNIHISLEREKSTLSRESHRVREEWIKDRDAFLHTLRSMDDNTQQRVREVAGELSATKDEQAILHANLEVRAREIVEMKERLRFLESNNVKQLAEAAEMNRDLQERLVREHDRVQMVEKSYSEVVKGVKSGSRQMDDVKRLQVTLRQSLERQTTQLAELDSVYQASLAEVEHERQENEKMSQQIIEYQEEMRREMESALSRHFTVSKKLLDDEKQKNKELEHHNTSLMTQLQSVESSLQQQVSEVSAERDRLLKEITELKARPEVTKEEQERMLVQDEKMTFQRERIAQLEEQIERLHHDLDSLIEEREGEDKASSVEIQSLKTQTTELVSQLEKVQKDVEITVGELEKEKKKLSSTSATLITQMQELQNGALKVEKDKIAAESRIVVLEEENADLSRQNNNNETILATQKRQLEKLESQLSKLSSELRVSRAEAVRNKHKTEAEKIAETTAGLGHESLSRLREREKEAEEEEIAGERMRKDSSGSAISSHLSRRDDRGSVSSARGSTISTAASDSRPVSHLGTIPAVGGMFTEDRDRLSARSAKDEEISPVVSVPTGHRPVTAGLKSPVSPSSFAGDEFDASVDSPGLTDEYDTSMPPPPSLPTFVIEKEGKEDVKQEEATVGDGEHGLATKHSSSAISSVSAGSPTSSKISATSSMAGGKGKESRPGSGASSLVGAKSVGFVPEKDKESRADELRKKMMERRERMKKSSAKSAIGVGGSSSKGGKTSSRLMDRLQSRLGKNRARPGLTSTTINRNKKLVGEE</sequence>
<evidence type="ECO:0000313" key="3">
    <source>
        <dbReference type="EMBL" id="GKT35908.1"/>
    </source>
</evidence>
<feature type="compositionally biased region" description="Low complexity" evidence="2">
    <location>
        <begin position="935"/>
        <end position="957"/>
    </location>
</feature>
<feature type="compositionally biased region" description="Basic and acidic residues" evidence="2">
    <location>
        <begin position="908"/>
        <end position="930"/>
    </location>
</feature>
<proteinExistence type="predicted"/>
<feature type="region of interest" description="Disordered" evidence="2">
    <location>
        <begin position="735"/>
        <end position="1064"/>
    </location>
</feature>
<feature type="coiled-coil region" evidence="1">
    <location>
        <begin position="463"/>
        <end position="734"/>
    </location>
</feature>
<feature type="coiled-coil region" evidence="1">
    <location>
        <begin position="368"/>
        <end position="413"/>
    </location>
</feature>
<feature type="compositionally biased region" description="Basic and acidic residues" evidence="2">
    <location>
        <begin position="758"/>
        <end position="768"/>
    </location>
</feature>
<dbReference type="Proteomes" id="UP001057375">
    <property type="component" value="Unassembled WGS sequence"/>
</dbReference>
<feature type="compositionally biased region" description="Basic and acidic residues" evidence="2">
    <location>
        <begin position="985"/>
        <end position="1005"/>
    </location>
</feature>
<evidence type="ECO:0000256" key="2">
    <source>
        <dbReference type="SAM" id="MobiDB-lite"/>
    </source>
</evidence>
<dbReference type="EMBL" id="BQXS01011093">
    <property type="protein sequence ID" value="GKT35908.1"/>
    <property type="molecule type" value="Genomic_DNA"/>
</dbReference>
<protein>
    <submittedName>
        <fullName evidence="3">Uncharacterized protein</fullName>
    </submittedName>
</protein>
<evidence type="ECO:0000313" key="4">
    <source>
        <dbReference type="Proteomes" id="UP001057375"/>
    </source>
</evidence>
<keyword evidence="4" id="KW-1185">Reference proteome</keyword>
<gene>
    <name evidence="3" type="ORF">ADUPG1_008971</name>
</gene>
<organism evidence="3 4">
    <name type="scientific">Aduncisulcus paluster</name>
    <dbReference type="NCBI Taxonomy" id="2918883"/>
    <lineage>
        <taxon>Eukaryota</taxon>
        <taxon>Metamonada</taxon>
        <taxon>Carpediemonas-like organisms</taxon>
        <taxon>Aduncisulcus</taxon>
    </lineage>
</organism>
<reference evidence="3" key="1">
    <citation type="submission" date="2022-03" db="EMBL/GenBank/DDBJ databases">
        <title>Draft genome sequence of Aduncisulcus paluster, a free-living microaerophilic Fornicata.</title>
        <authorList>
            <person name="Yuyama I."/>
            <person name="Kume K."/>
            <person name="Tamura T."/>
            <person name="Inagaki Y."/>
            <person name="Hashimoto T."/>
        </authorList>
    </citation>
    <scope>NUCLEOTIDE SEQUENCE</scope>
    <source>
        <strain evidence="3">NY0171</strain>
    </source>
</reference>
<feature type="compositionally biased region" description="Polar residues" evidence="2">
    <location>
        <begin position="800"/>
        <end position="814"/>
    </location>
</feature>
<feature type="region of interest" description="Disordered" evidence="2">
    <location>
        <begin position="171"/>
        <end position="202"/>
    </location>
</feature>
<feature type="compositionally biased region" description="Basic and acidic residues" evidence="2">
    <location>
        <begin position="735"/>
        <end position="748"/>
    </location>
</feature>
<feature type="coiled-coil region" evidence="1">
    <location>
        <begin position="47"/>
        <end position="124"/>
    </location>
</feature>
<evidence type="ECO:0000256" key="1">
    <source>
        <dbReference type="SAM" id="Coils"/>
    </source>
</evidence>
<keyword evidence="1" id="KW-0175">Coiled coil</keyword>
<name>A0ABQ5KW69_9EUKA</name>
<comment type="caution">
    <text evidence="3">The sequence shown here is derived from an EMBL/GenBank/DDBJ whole genome shotgun (WGS) entry which is preliminary data.</text>
</comment>